<sequence length="140" mass="15434">WRDYGIVGYKGFKPFWKTDKDFHLKKRELGKPNPPYLPRASYHTILVSIDESLCVRIPVQVSCLAGIDAEGALNVQLNAPARDGGANEELIAFLSKEVLAVKKKDVALIQGSKSREKVVEISDALTAEGVSRLLQNALKT</sequence>
<dbReference type="AlphaFoldDB" id="A0A7J6Q903"/>
<dbReference type="Gene3D" id="3.30.1200.10">
    <property type="entry name" value="YggU-like"/>
    <property type="match status" value="1"/>
</dbReference>
<proteinExistence type="inferred from homology"/>
<comment type="similarity">
    <text evidence="1">Belongs to the UPF0235 family.</text>
</comment>
<dbReference type="Pfam" id="PF02594">
    <property type="entry name" value="DUF167"/>
    <property type="match status" value="1"/>
</dbReference>
<protein>
    <recommendedName>
        <fullName evidence="4">YggU family protein</fullName>
    </recommendedName>
</protein>
<keyword evidence="3" id="KW-1185">Reference proteome</keyword>
<gene>
    <name evidence="2" type="ORF">FOZ63_027589</name>
</gene>
<dbReference type="InterPro" id="IPR036591">
    <property type="entry name" value="YggU-like_sf"/>
</dbReference>
<evidence type="ECO:0000313" key="2">
    <source>
        <dbReference type="EMBL" id="KAF4704662.1"/>
    </source>
</evidence>
<dbReference type="SMART" id="SM01152">
    <property type="entry name" value="DUF167"/>
    <property type="match status" value="1"/>
</dbReference>
<dbReference type="HAMAP" id="MF_00634">
    <property type="entry name" value="UPF0235"/>
    <property type="match status" value="1"/>
</dbReference>
<dbReference type="PANTHER" id="PTHR47817">
    <property type="entry name" value="OS04G0686300 PROTEIN"/>
    <property type="match status" value="1"/>
</dbReference>
<comment type="caution">
    <text evidence="2">The sequence shown here is derived from an EMBL/GenBank/DDBJ whole genome shotgun (WGS) entry which is preliminary data.</text>
</comment>
<evidence type="ECO:0000256" key="1">
    <source>
        <dbReference type="ARBA" id="ARBA00010364"/>
    </source>
</evidence>
<organism evidence="2 3">
    <name type="scientific">Perkinsus olseni</name>
    <name type="common">Perkinsus atlanticus</name>
    <dbReference type="NCBI Taxonomy" id="32597"/>
    <lineage>
        <taxon>Eukaryota</taxon>
        <taxon>Sar</taxon>
        <taxon>Alveolata</taxon>
        <taxon>Perkinsozoa</taxon>
        <taxon>Perkinsea</taxon>
        <taxon>Perkinsida</taxon>
        <taxon>Perkinsidae</taxon>
        <taxon>Perkinsus</taxon>
    </lineage>
</organism>
<feature type="non-terminal residue" evidence="2">
    <location>
        <position position="1"/>
    </location>
</feature>
<dbReference type="Proteomes" id="UP000553632">
    <property type="component" value="Unassembled WGS sequence"/>
</dbReference>
<reference evidence="2 3" key="1">
    <citation type="submission" date="2020-04" db="EMBL/GenBank/DDBJ databases">
        <title>Perkinsus olseni comparative genomics.</title>
        <authorList>
            <person name="Bogema D.R."/>
        </authorList>
    </citation>
    <scope>NUCLEOTIDE SEQUENCE [LARGE SCALE GENOMIC DNA]</scope>
    <source>
        <strain evidence="2 3">ATCC PRA-207</strain>
    </source>
</reference>
<name>A0A7J6Q903_PEROL</name>
<evidence type="ECO:0008006" key="4">
    <source>
        <dbReference type="Google" id="ProtNLM"/>
    </source>
</evidence>
<dbReference type="EMBL" id="JABANO010034724">
    <property type="protein sequence ID" value="KAF4704662.1"/>
    <property type="molecule type" value="Genomic_DNA"/>
</dbReference>
<dbReference type="SUPFAM" id="SSF69786">
    <property type="entry name" value="YggU-like"/>
    <property type="match status" value="1"/>
</dbReference>
<dbReference type="NCBIfam" id="TIGR00251">
    <property type="entry name" value="DUF167 family protein"/>
    <property type="match status" value="1"/>
</dbReference>
<evidence type="ECO:0000313" key="3">
    <source>
        <dbReference type="Proteomes" id="UP000553632"/>
    </source>
</evidence>
<dbReference type="PANTHER" id="PTHR47817:SF2">
    <property type="entry name" value="OS04G0686300 PROTEIN"/>
    <property type="match status" value="1"/>
</dbReference>
<dbReference type="InterPro" id="IPR003746">
    <property type="entry name" value="DUF167"/>
</dbReference>
<accession>A0A7J6Q903</accession>